<proteinExistence type="predicted"/>
<dbReference type="Proteomes" id="UP000823388">
    <property type="component" value="Chromosome 5N"/>
</dbReference>
<sequence>MVSVRVGASIPGKRTSRRPGQRPQLCLLMGLRVAWPLLPVATTGRACPVSSGSGQYSAGAASLAARLPRWGLALGLARDRCVLGQRERSSSAVASGICRAIRLLGPGVGVGVPAACSGRATTHGGLGTVSDSTTGACLIPSLSPPLLF</sequence>
<gene>
    <name evidence="2" type="ORF">PVAP13_5NG038308</name>
</gene>
<keyword evidence="3" id="KW-1185">Reference proteome</keyword>
<accession>A0A8T0RLU5</accession>
<evidence type="ECO:0000313" key="3">
    <source>
        <dbReference type="Proteomes" id="UP000823388"/>
    </source>
</evidence>
<comment type="caution">
    <text evidence="2">The sequence shown here is derived from an EMBL/GenBank/DDBJ whole genome shotgun (WGS) entry which is preliminary data.</text>
</comment>
<evidence type="ECO:0000256" key="1">
    <source>
        <dbReference type="SAM" id="MobiDB-lite"/>
    </source>
</evidence>
<feature type="region of interest" description="Disordered" evidence="1">
    <location>
        <begin position="1"/>
        <end position="20"/>
    </location>
</feature>
<dbReference type="AlphaFoldDB" id="A0A8T0RLU5"/>
<evidence type="ECO:0000313" key="2">
    <source>
        <dbReference type="EMBL" id="KAG2586414.1"/>
    </source>
</evidence>
<dbReference type="EMBL" id="CM029046">
    <property type="protein sequence ID" value="KAG2586414.1"/>
    <property type="molecule type" value="Genomic_DNA"/>
</dbReference>
<name>A0A8T0RLU5_PANVG</name>
<protein>
    <submittedName>
        <fullName evidence="2">Uncharacterized protein</fullName>
    </submittedName>
</protein>
<organism evidence="2 3">
    <name type="scientific">Panicum virgatum</name>
    <name type="common">Blackwell switchgrass</name>
    <dbReference type="NCBI Taxonomy" id="38727"/>
    <lineage>
        <taxon>Eukaryota</taxon>
        <taxon>Viridiplantae</taxon>
        <taxon>Streptophyta</taxon>
        <taxon>Embryophyta</taxon>
        <taxon>Tracheophyta</taxon>
        <taxon>Spermatophyta</taxon>
        <taxon>Magnoliopsida</taxon>
        <taxon>Liliopsida</taxon>
        <taxon>Poales</taxon>
        <taxon>Poaceae</taxon>
        <taxon>PACMAD clade</taxon>
        <taxon>Panicoideae</taxon>
        <taxon>Panicodae</taxon>
        <taxon>Paniceae</taxon>
        <taxon>Panicinae</taxon>
        <taxon>Panicum</taxon>
        <taxon>Panicum sect. Hiantes</taxon>
    </lineage>
</organism>
<reference evidence="2" key="1">
    <citation type="submission" date="2020-05" db="EMBL/GenBank/DDBJ databases">
        <title>WGS assembly of Panicum virgatum.</title>
        <authorList>
            <person name="Lovell J.T."/>
            <person name="Jenkins J."/>
            <person name="Shu S."/>
            <person name="Juenger T.E."/>
            <person name="Schmutz J."/>
        </authorList>
    </citation>
    <scope>NUCLEOTIDE SEQUENCE</scope>
    <source>
        <strain evidence="2">AP13</strain>
    </source>
</reference>